<name>A0A917MY51_9BACT</name>
<organism evidence="1 2">
    <name type="scientific">Filimonas zeae</name>
    <dbReference type="NCBI Taxonomy" id="1737353"/>
    <lineage>
        <taxon>Bacteria</taxon>
        <taxon>Pseudomonadati</taxon>
        <taxon>Bacteroidota</taxon>
        <taxon>Chitinophagia</taxon>
        <taxon>Chitinophagales</taxon>
        <taxon>Chitinophagaceae</taxon>
        <taxon>Filimonas</taxon>
    </lineage>
</organism>
<dbReference type="AlphaFoldDB" id="A0A917MY51"/>
<protein>
    <submittedName>
        <fullName evidence="1">Uncharacterized protein</fullName>
    </submittedName>
</protein>
<comment type="caution">
    <text evidence="1">The sequence shown here is derived from an EMBL/GenBank/DDBJ whole genome shotgun (WGS) entry which is preliminary data.</text>
</comment>
<keyword evidence="2" id="KW-1185">Reference proteome</keyword>
<dbReference type="RefSeq" id="WP_188956012.1">
    <property type="nucleotide sequence ID" value="NZ_BMIB01000004.1"/>
</dbReference>
<evidence type="ECO:0000313" key="1">
    <source>
        <dbReference type="EMBL" id="GGH76687.1"/>
    </source>
</evidence>
<reference evidence="1" key="1">
    <citation type="journal article" date="2014" name="Int. J. Syst. Evol. Microbiol.">
        <title>Complete genome sequence of Corynebacterium casei LMG S-19264T (=DSM 44701T), isolated from a smear-ripened cheese.</title>
        <authorList>
            <consortium name="US DOE Joint Genome Institute (JGI-PGF)"/>
            <person name="Walter F."/>
            <person name="Albersmeier A."/>
            <person name="Kalinowski J."/>
            <person name="Ruckert C."/>
        </authorList>
    </citation>
    <scope>NUCLEOTIDE SEQUENCE</scope>
    <source>
        <strain evidence="1">CGMCC 1.15290</strain>
    </source>
</reference>
<reference evidence="1" key="2">
    <citation type="submission" date="2020-09" db="EMBL/GenBank/DDBJ databases">
        <authorList>
            <person name="Sun Q."/>
            <person name="Zhou Y."/>
        </authorList>
    </citation>
    <scope>NUCLEOTIDE SEQUENCE</scope>
    <source>
        <strain evidence="1">CGMCC 1.15290</strain>
    </source>
</reference>
<proteinExistence type="predicted"/>
<evidence type="ECO:0000313" key="2">
    <source>
        <dbReference type="Proteomes" id="UP000627292"/>
    </source>
</evidence>
<dbReference type="Proteomes" id="UP000627292">
    <property type="component" value="Unassembled WGS sequence"/>
</dbReference>
<gene>
    <name evidence="1" type="ORF">GCM10011379_41900</name>
</gene>
<accession>A0A917MY51</accession>
<sequence>MAKELTYTGQIDKVLDQAGKQCEKIKETNPAAVKGISKEDYIKSVFNTALGEVAGKMPSNAEANANSKAATKLRGVEKMPYTNGVNQIQLK</sequence>
<dbReference type="EMBL" id="BMIB01000004">
    <property type="protein sequence ID" value="GGH76687.1"/>
    <property type="molecule type" value="Genomic_DNA"/>
</dbReference>